<dbReference type="EMBL" id="JAPMXC010000001">
    <property type="protein sequence ID" value="MCY0386138.1"/>
    <property type="molecule type" value="Genomic_DNA"/>
</dbReference>
<dbReference type="Pfam" id="PF00455">
    <property type="entry name" value="DeoRC"/>
    <property type="match status" value="1"/>
</dbReference>
<dbReference type="PRINTS" id="PR00037">
    <property type="entry name" value="HTHLACR"/>
</dbReference>
<evidence type="ECO:0000256" key="1">
    <source>
        <dbReference type="ARBA" id="ARBA00022491"/>
    </source>
</evidence>
<organism evidence="6 7">
    <name type="scientific">Robbsia betulipollinis</name>
    <dbReference type="NCBI Taxonomy" id="2981849"/>
    <lineage>
        <taxon>Bacteria</taxon>
        <taxon>Pseudomonadati</taxon>
        <taxon>Pseudomonadota</taxon>
        <taxon>Betaproteobacteria</taxon>
        <taxon>Burkholderiales</taxon>
        <taxon>Burkholderiaceae</taxon>
        <taxon>Robbsia</taxon>
    </lineage>
</organism>
<name>A0ABT3ZHZ0_9BURK</name>
<dbReference type="PROSITE" id="PS51000">
    <property type="entry name" value="HTH_DEOR_2"/>
    <property type="match status" value="1"/>
</dbReference>
<sequence length="277" mass="30612">MSEHRHDEILLQLRENGRVSVALTATALSVSEETIRRDLKELEQRGQLRRIYGGAVPLRLDQERPVVERGKVNVRGKAKIAELAERFVEDGMSIFLDSSTTATAFARRLVGRNLTITTNCLDIALLLGPTVARVNVTPGALRTKDNALVGYDTLAYIRRFFYDAAFMGIAACDLQHGWMDYEEHESHMRGVLRAQARRSVLLVDIDKFGRQAYLNTFALNEPMTVVCDRSPPAAFVETFQRHGVALLYPGERGMPLANSTAAGGATARGGRARGGQI</sequence>
<evidence type="ECO:0000259" key="5">
    <source>
        <dbReference type="PROSITE" id="PS51000"/>
    </source>
</evidence>
<dbReference type="Proteomes" id="UP001082899">
    <property type="component" value="Unassembled WGS sequence"/>
</dbReference>
<dbReference type="Pfam" id="PF08220">
    <property type="entry name" value="HTH_DeoR"/>
    <property type="match status" value="1"/>
</dbReference>
<evidence type="ECO:0000256" key="2">
    <source>
        <dbReference type="ARBA" id="ARBA00023015"/>
    </source>
</evidence>
<keyword evidence="1" id="KW-0678">Repressor</keyword>
<dbReference type="InterPro" id="IPR018356">
    <property type="entry name" value="Tscrpt_reg_HTH_DeoR_CS"/>
</dbReference>
<protein>
    <submittedName>
        <fullName evidence="6">DeoR/GlpR family DNA-binding transcription regulator</fullName>
    </submittedName>
</protein>
<dbReference type="InterPro" id="IPR037171">
    <property type="entry name" value="NagB/RpiA_transferase-like"/>
</dbReference>
<dbReference type="PANTHER" id="PTHR30363">
    <property type="entry name" value="HTH-TYPE TRANSCRIPTIONAL REGULATOR SRLR-RELATED"/>
    <property type="match status" value="1"/>
</dbReference>
<dbReference type="InterPro" id="IPR001034">
    <property type="entry name" value="DeoR_HTH"/>
</dbReference>
<dbReference type="PROSITE" id="PS00894">
    <property type="entry name" value="HTH_DEOR_1"/>
    <property type="match status" value="1"/>
</dbReference>
<keyword evidence="4" id="KW-0804">Transcription</keyword>
<proteinExistence type="predicted"/>
<gene>
    <name evidence="6" type="ORF">OVY01_02520</name>
</gene>
<dbReference type="Gene3D" id="1.10.10.10">
    <property type="entry name" value="Winged helix-like DNA-binding domain superfamily/Winged helix DNA-binding domain"/>
    <property type="match status" value="1"/>
</dbReference>
<comment type="caution">
    <text evidence="6">The sequence shown here is derived from an EMBL/GenBank/DDBJ whole genome shotgun (WGS) entry which is preliminary data.</text>
</comment>
<feature type="domain" description="HTH deoR-type" evidence="5">
    <location>
        <begin position="2"/>
        <end position="57"/>
    </location>
</feature>
<evidence type="ECO:0000313" key="6">
    <source>
        <dbReference type="EMBL" id="MCY0386138.1"/>
    </source>
</evidence>
<keyword evidence="2" id="KW-0805">Transcription regulation</keyword>
<dbReference type="RefSeq" id="WP_267845398.1">
    <property type="nucleotide sequence ID" value="NZ_JAPMXC010000001.1"/>
</dbReference>
<accession>A0ABT3ZHZ0</accession>
<keyword evidence="3 6" id="KW-0238">DNA-binding</keyword>
<dbReference type="PANTHER" id="PTHR30363:SF4">
    <property type="entry name" value="GLYCEROL-3-PHOSPHATE REGULON REPRESSOR"/>
    <property type="match status" value="1"/>
</dbReference>
<evidence type="ECO:0000313" key="7">
    <source>
        <dbReference type="Proteomes" id="UP001082899"/>
    </source>
</evidence>
<dbReference type="SMART" id="SM00420">
    <property type="entry name" value="HTH_DEOR"/>
    <property type="match status" value="1"/>
</dbReference>
<dbReference type="SMART" id="SM01134">
    <property type="entry name" value="DeoRC"/>
    <property type="match status" value="1"/>
</dbReference>
<dbReference type="GO" id="GO:0003677">
    <property type="term" value="F:DNA binding"/>
    <property type="evidence" value="ECO:0007669"/>
    <property type="project" value="UniProtKB-KW"/>
</dbReference>
<reference evidence="6" key="1">
    <citation type="submission" date="2022-11" db="EMBL/GenBank/DDBJ databases">
        <title>Robbsia betulipollinis sp. nov., isolated from pollen of birch (Betula pendula).</title>
        <authorList>
            <person name="Shi H."/>
            <person name="Ambika Manirajan B."/>
            <person name="Ratering S."/>
            <person name="Geissler-Plaum R."/>
            <person name="Schnell S."/>
        </authorList>
    </citation>
    <scope>NUCLEOTIDE SEQUENCE</scope>
    <source>
        <strain evidence="6">Bb-Pol-6</strain>
    </source>
</reference>
<dbReference type="InterPro" id="IPR036390">
    <property type="entry name" value="WH_DNA-bd_sf"/>
</dbReference>
<dbReference type="InterPro" id="IPR050313">
    <property type="entry name" value="Carb_Metab_HTH_regulators"/>
</dbReference>
<dbReference type="InterPro" id="IPR036388">
    <property type="entry name" value="WH-like_DNA-bd_sf"/>
</dbReference>
<dbReference type="SUPFAM" id="SSF100950">
    <property type="entry name" value="NagB/RpiA/CoA transferase-like"/>
    <property type="match status" value="1"/>
</dbReference>
<dbReference type="SUPFAM" id="SSF46785">
    <property type="entry name" value="Winged helix' DNA-binding domain"/>
    <property type="match status" value="1"/>
</dbReference>
<evidence type="ECO:0000256" key="3">
    <source>
        <dbReference type="ARBA" id="ARBA00023125"/>
    </source>
</evidence>
<keyword evidence="7" id="KW-1185">Reference proteome</keyword>
<dbReference type="InterPro" id="IPR014036">
    <property type="entry name" value="DeoR-like_C"/>
</dbReference>
<evidence type="ECO:0000256" key="4">
    <source>
        <dbReference type="ARBA" id="ARBA00023163"/>
    </source>
</evidence>